<evidence type="ECO:0000256" key="3">
    <source>
        <dbReference type="ARBA" id="ARBA00022679"/>
    </source>
</evidence>
<keyword evidence="3 4" id="KW-0808">Transferase</keyword>
<dbReference type="GO" id="GO:0035251">
    <property type="term" value="F:UDP-glucosyltransferase activity"/>
    <property type="evidence" value="ECO:0007669"/>
    <property type="project" value="InterPro"/>
</dbReference>
<reference evidence="4 5" key="1">
    <citation type="submission" date="2020-06" db="EMBL/GenBank/DDBJ databases">
        <title>Transcriptomic and genomic resources for Thalictrum thalictroides and T. hernandezii: Facilitating candidate gene discovery in an emerging model plant lineage.</title>
        <authorList>
            <person name="Arias T."/>
            <person name="Riano-Pachon D.M."/>
            <person name="Di Stilio V.S."/>
        </authorList>
    </citation>
    <scope>NUCLEOTIDE SEQUENCE [LARGE SCALE GENOMIC DNA]</scope>
    <source>
        <strain evidence="5">cv. WT478/WT964</strain>
        <tissue evidence="4">Leaves</tissue>
    </source>
</reference>
<dbReference type="EMBL" id="JABWDY010007248">
    <property type="protein sequence ID" value="KAF5203104.1"/>
    <property type="molecule type" value="Genomic_DNA"/>
</dbReference>
<dbReference type="PANTHER" id="PTHR48048:SF76">
    <property type="entry name" value="UDP-GLYCOSYLTRANSFERASE 708D1-LIKE"/>
    <property type="match status" value="1"/>
</dbReference>
<dbReference type="InterPro" id="IPR050481">
    <property type="entry name" value="UDP-glycosyltransf_plant"/>
</dbReference>
<comment type="similarity">
    <text evidence="1">Belongs to the UDP-glycosyltransferase family.</text>
</comment>
<dbReference type="SUPFAM" id="SSF53756">
    <property type="entry name" value="UDP-Glycosyltransferase/glycogen phosphorylase"/>
    <property type="match status" value="1"/>
</dbReference>
<dbReference type="Pfam" id="PF00201">
    <property type="entry name" value="UDPGT"/>
    <property type="match status" value="1"/>
</dbReference>
<dbReference type="Proteomes" id="UP000554482">
    <property type="component" value="Unassembled WGS sequence"/>
</dbReference>
<sequence length="461" mass="50578">MSNSSSKTQSPHVALFPSSGMGHIIPSVRLAASLANKNFHVTMITAHPLVSKAESNFLAHFFAAFPQVISKEFHLLPRDPSTAKSDETDPFFLQIEAIRRSATLLSPLLSSLSPPLSALISDIFLSSTFTPITADLHLPNYILFPSCTYMLCLTAHFPSLVNITEEINIPGLSTMVSKSWLPPPLVIDATGFFATQFVENGKNMVQHNGILMNTFDALEPESLKAINEGKVVNGFPPVISIGPLVPCEFEKQQVSSLAWLDEQPDGSVVYVCFGNRTALSREQLRELGVGLVKSECRFLWILKDKKVDKEDVAEIDEVLGKGFVESVKDKGLVIKSWVDQDGVLSHRAVGGFVSHVGWSSAVEAMWHGVPILAWPQIGDQKMCAAVVKKCGLGLWVDSWDWNGGELVKGEDIGKAIKELMGDENLKLQVAHIKEEARKAVAFGGSSENNLLKLRKEWELCM</sequence>
<organism evidence="4 5">
    <name type="scientific">Thalictrum thalictroides</name>
    <name type="common">Rue-anemone</name>
    <name type="synonym">Anemone thalictroides</name>
    <dbReference type="NCBI Taxonomy" id="46969"/>
    <lineage>
        <taxon>Eukaryota</taxon>
        <taxon>Viridiplantae</taxon>
        <taxon>Streptophyta</taxon>
        <taxon>Embryophyta</taxon>
        <taxon>Tracheophyta</taxon>
        <taxon>Spermatophyta</taxon>
        <taxon>Magnoliopsida</taxon>
        <taxon>Ranunculales</taxon>
        <taxon>Ranunculaceae</taxon>
        <taxon>Thalictroideae</taxon>
        <taxon>Thalictrum</taxon>
    </lineage>
</organism>
<dbReference type="CDD" id="cd03784">
    <property type="entry name" value="GT1_Gtf-like"/>
    <property type="match status" value="1"/>
</dbReference>
<protein>
    <submittedName>
        <fullName evidence="4">Udp-glycosyltransferase</fullName>
    </submittedName>
</protein>
<evidence type="ECO:0000313" key="5">
    <source>
        <dbReference type="Proteomes" id="UP000554482"/>
    </source>
</evidence>
<evidence type="ECO:0000313" key="4">
    <source>
        <dbReference type="EMBL" id="KAF5203104.1"/>
    </source>
</evidence>
<dbReference type="InterPro" id="IPR002213">
    <property type="entry name" value="UDP_glucos_trans"/>
</dbReference>
<comment type="caution">
    <text evidence="4">The sequence shown here is derived from an EMBL/GenBank/DDBJ whole genome shotgun (WGS) entry which is preliminary data.</text>
</comment>
<accession>A0A7J6X096</accession>
<dbReference type="OrthoDB" id="5835829at2759"/>
<evidence type="ECO:0000256" key="2">
    <source>
        <dbReference type="ARBA" id="ARBA00022676"/>
    </source>
</evidence>
<dbReference type="PANTHER" id="PTHR48048">
    <property type="entry name" value="GLYCOSYLTRANSFERASE"/>
    <property type="match status" value="1"/>
</dbReference>
<dbReference type="Gene3D" id="3.40.50.2000">
    <property type="entry name" value="Glycogen Phosphorylase B"/>
    <property type="match status" value="2"/>
</dbReference>
<dbReference type="AlphaFoldDB" id="A0A7J6X096"/>
<proteinExistence type="inferred from homology"/>
<keyword evidence="5" id="KW-1185">Reference proteome</keyword>
<dbReference type="FunFam" id="3.40.50.2000:FF:000056">
    <property type="entry name" value="Glycosyltransferase"/>
    <property type="match status" value="1"/>
</dbReference>
<keyword evidence="2" id="KW-0328">Glycosyltransferase</keyword>
<evidence type="ECO:0000256" key="1">
    <source>
        <dbReference type="ARBA" id="ARBA00009995"/>
    </source>
</evidence>
<gene>
    <name evidence="4" type="ORF">FRX31_007309</name>
</gene>
<name>A0A7J6X096_THATH</name>